<proteinExistence type="predicted"/>
<reference evidence="2" key="1">
    <citation type="submission" date="2021-12" db="EMBL/GenBank/DDBJ databases">
        <title>Alicyclobacillaceae gen. nov., sp. nov., isolated from chalcocite enrichment system.</title>
        <authorList>
            <person name="Jiang Z."/>
        </authorList>
    </citation>
    <scope>NUCLEOTIDE SEQUENCE</scope>
    <source>
        <strain evidence="2">MYW30-H2</strain>
    </source>
</reference>
<gene>
    <name evidence="2" type="ORF">LSG31_07095</name>
</gene>
<dbReference type="Gene3D" id="6.10.140.1340">
    <property type="match status" value="1"/>
</dbReference>
<dbReference type="Pfam" id="PF11127">
    <property type="entry name" value="YgaP-like_TM"/>
    <property type="match status" value="1"/>
</dbReference>
<accession>A0ABY4CVT6</accession>
<protein>
    <submittedName>
        <fullName evidence="2">DUF2892 domain-containing protein</fullName>
    </submittedName>
</protein>
<dbReference type="Proteomes" id="UP000830167">
    <property type="component" value="Chromosome"/>
</dbReference>
<dbReference type="RefSeq" id="WP_347438677.1">
    <property type="nucleotide sequence ID" value="NZ_CP089291.1"/>
</dbReference>
<feature type="domain" description="Inner membrane protein YgaP-like transmembrane" evidence="1">
    <location>
        <begin position="54"/>
        <end position="107"/>
    </location>
</feature>
<name>A0ABY4CVT6_9BACL</name>
<dbReference type="EMBL" id="CP089291">
    <property type="protein sequence ID" value="UOF91995.1"/>
    <property type="molecule type" value="Genomic_DNA"/>
</dbReference>
<evidence type="ECO:0000313" key="3">
    <source>
        <dbReference type="Proteomes" id="UP000830167"/>
    </source>
</evidence>
<evidence type="ECO:0000259" key="1">
    <source>
        <dbReference type="Pfam" id="PF11127"/>
    </source>
</evidence>
<evidence type="ECO:0000313" key="2">
    <source>
        <dbReference type="EMBL" id="UOF91995.1"/>
    </source>
</evidence>
<dbReference type="InterPro" id="IPR021309">
    <property type="entry name" value="YgaP-like_TM"/>
</dbReference>
<sequence length="146" mass="16758">MSILPPSFIHSGDPADDEINERIREKTRSNLYFYAGKNDQEIARRIQELEHEWSIERAFEVSAASVVTIGALLGLRKKRWQLASGIAGYFLLQHAIKGWCPPLSLLRRFGVRTAQEISEETFALKAMRGDFLSTEHAKDMYSQRFQ</sequence>
<organism evidence="2 3">
    <name type="scientific">Fodinisporobacter ferrooxydans</name>
    <dbReference type="NCBI Taxonomy" id="2901836"/>
    <lineage>
        <taxon>Bacteria</taxon>
        <taxon>Bacillati</taxon>
        <taxon>Bacillota</taxon>
        <taxon>Bacilli</taxon>
        <taxon>Bacillales</taxon>
        <taxon>Alicyclobacillaceae</taxon>
        <taxon>Fodinisporobacter</taxon>
    </lineage>
</organism>
<keyword evidence="3" id="KW-1185">Reference proteome</keyword>